<reference evidence="2" key="2">
    <citation type="submission" date="2020-05" db="UniProtKB">
        <authorList>
            <consortium name="EnsemblMetazoa"/>
        </authorList>
    </citation>
    <scope>IDENTIFICATION</scope>
    <source>
        <strain evidence="2">IAEA</strain>
    </source>
</reference>
<sequence>MEQQPYEQNELRSHMVHQVVCTLSGITMQLCLVGTLVLIIFSTRTQATEDNINYGSDESDEYDSDDDYEVIDKYFEEARAKRLQQQQLLNKKFMRLPCGYKWLTNCDQ</sequence>
<organism evidence="2 3">
    <name type="scientific">Glossina palpalis gambiensis</name>
    <dbReference type="NCBI Taxonomy" id="67801"/>
    <lineage>
        <taxon>Eukaryota</taxon>
        <taxon>Metazoa</taxon>
        <taxon>Ecdysozoa</taxon>
        <taxon>Arthropoda</taxon>
        <taxon>Hexapoda</taxon>
        <taxon>Insecta</taxon>
        <taxon>Pterygota</taxon>
        <taxon>Neoptera</taxon>
        <taxon>Endopterygota</taxon>
        <taxon>Diptera</taxon>
        <taxon>Brachycera</taxon>
        <taxon>Muscomorpha</taxon>
        <taxon>Hippoboscoidea</taxon>
        <taxon>Glossinidae</taxon>
        <taxon>Glossina</taxon>
    </lineage>
</organism>
<proteinExistence type="predicted"/>
<keyword evidence="1" id="KW-0472">Membrane</keyword>
<dbReference type="EMBL" id="JXJN01006860">
    <property type="status" value="NOT_ANNOTATED_CDS"/>
    <property type="molecule type" value="Genomic_DNA"/>
</dbReference>
<evidence type="ECO:0000313" key="3">
    <source>
        <dbReference type="Proteomes" id="UP000092460"/>
    </source>
</evidence>
<dbReference type="EnsemblMetazoa" id="GPPI015128-RA">
    <property type="protein sequence ID" value="GPPI015128-PA"/>
    <property type="gene ID" value="GPPI015128"/>
</dbReference>
<keyword evidence="1" id="KW-1133">Transmembrane helix</keyword>
<accession>A0A1B0B0W5</accession>
<keyword evidence="1" id="KW-0812">Transmembrane</keyword>
<keyword evidence="3" id="KW-1185">Reference proteome</keyword>
<reference evidence="3" key="1">
    <citation type="submission" date="2015-01" db="EMBL/GenBank/DDBJ databases">
        <authorList>
            <person name="Aksoy S."/>
            <person name="Warren W."/>
            <person name="Wilson R.K."/>
        </authorList>
    </citation>
    <scope>NUCLEOTIDE SEQUENCE [LARGE SCALE GENOMIC DNA]</scope>
    <source>
        <strain evidence="3">IAEA</strain>
    </source>
</reference>
<dbReference type="AlphaFoldDB" id="A0A1B0B0W5"/>
<evidence type="ECO:0000313" key="2">
    <source>
        <dbReference type="EnsemblMetazoa" id="GPPI015128-PA"/>
    </source>
</evidence>
<dbReference type="VEuPathDB" id="VectorBase:GPPI015128"/>
<feature type="transmembrane region" description="Helical" evidence="1">
    <location>
        <begin position="15"/>
        <end position="41"/>
    </location>
</feature>
<dbReference type="Proteomes" id="UP000092460">
    <property type="component" value="Unassembled WGS sequence"/>
</dbReference>
<name>A0A1B0B0W5_9MUSC</name>
<evidence type="ECO:0000256" key="1">
    <source>
        <dbReference type="SAM" id="Phobius"/>
    </source>
</evidence>
<protein>
    <submittedName>
        <fullName evidence="2">Uncharacterized protein</fullName>
    </submittedName>
</protein>